<protein>
    <submittedName>
        <fullName evidence="2">Uncharacterized protein</fullName>
    </submittedName>
</protein>
<reference evidence="2 3" key="1">
    <citation type="submission" date="2019-02" db="EMBL/GenBank/DDBJ databases">
        <title>Genome sequencing of the rare red list fungi Dentipellis fragilis.</title>
        <authorList>
            <person name="Buettner E."/>
            <person name="Kellner H."/>
        </authorList>
    </citation>
    <scope>NUCLEOTIDE SEQUENCE [LARGE SCALE GENOMIC DNA]</scope>
    <source>
        <strain evidence="2 3">DSM 105465</strain>
    </source>
</reference>
<feature type="compositionally biased region" description="Polar residues" evidence="1">
    <location>
        <begin position="95"/>
        <end position="110"/>
    </location>
</feature>
<dbReference type="Proteomes" id="UP000298327">
    <property type="component" value="Unassembled WGS sequence"/>
</dbReference>
<evidence type="ECO:0000313" key="3">
    <source>
        <dbReference type="Proteomes" id="UP000298327"/>
    </source>
</evidence>
<dbReference type="EMBL" id="SEOQ01000846">
    <property type="protein sequence ID" value="TFY56224.1"/>
    <property type="molecule type" value="Genomic_DNA"/>
</dbReference>
<organism evidence="2 3">
    <name type="scientific">Dentipellis fragilis</name>
    <dbReference type="NCBI Taxonomy" id="205917"/>
    <lineage>
        <taxon>Eukaryota</taxon>
        <taxon>Fungi</taxon>
        <taxon>Dikarya</taxon>
        <taxon>Basidiomycota</taxon>
        <taxon>Agaricomycotina</taxon>
        <taxon>Agaricomycetes</taxon>
        <taxon>Russulales</taxon>
        <taxon>Hericiaceae</taxon>
        <taxon>Dentipellis</taxon>
    </lineage>
</organism>
<keyword evidence="3" id="KW-1185">Reference proteome</keyword>
<dbReference type="AlphaFoldDB" id="A0A4Y9Y183"/>
<sequence length="320" mass="35152">MRLGSVQGDYSEATLHGLCVAAIAASDDAVSWTRVAPRAAAARTVQCPTDASGIVERDVNTKLRDQRLLYALSPIIRGFSCSRARRPAHRMVTDAQPTSFAQPGASPTTGRRQERRQIPQSEPPVAQCPAETRTRIGRSVPLLPRREPAPSVSSPGRRWLHRHPPRRHRRGPASVSPLPPLPRAQILSNRASLSSSSPALPCLPRARVKISKCETDDISTHIHHFAVLEILPNPDATVPTPWLQGLFELHLDVPFGTTLHALTAASEFSLALDHHGLDQIACPEAHFLSVFDRLPFSSVRHLHLGSLENDWPRLPYSITT</sequence>
<feature type="region of interest" description="Disordered" evidence="1">
    <location>
        <begin position="85"/>
        <end position="182"/>
    </location>
</feature>
<feature type="compositionally biased region" description="Basic residues" evidence="1">
    <location>
        <begin position="158"/>
        <end position="171"/>
    </location>
</feature>
<proteinExistence type="predicted"/>
<gene>
    <name evidence="2" type="ORF">EVG20_g9011</name>
</gene>
<accession>A0A4Y9Y183</accession>
<name>A0A4Y9Y183_9AGAM</name>
<evidence type="ECO:0000256" key="1">
    <source>
        <dbReference type="SAM" id="MobiDB-lite"/>
    </source>
</evidence>
<comment type="caution">
    <text evidence="2">The sequence shown here is derived from an EMBL/GenBank/DDBJ whole genome shotgun (WGS) entry which is preliminary data.</text>
</comment>
<evidence type="ECO:0000313" key="2">
    <source>
        <dbReference type="EMBL" id="TFY56224.1"/>
    </source>
</evidence>